<dbReference type="InParanoid" id="A0A674J2T7"/>
<dbReference type="GeneTree" id="ENSGT01110000268254"/>
<dbReference type="Ensembl" id="ENSTMTT00000016691.1">
    <property type="protein sequence ID" value="ENSTMTP00000016121.1"/>
    <property type="gene ID" value="ENSTMTG00000011781.1"/>
</dbReference>
<dbReference type="Pfam" id="PF00868">
    <property type="entry name" value="Transglut_N"/>
    <property type="match status" value="1"/>
</dbReference>
<evidence type="ECO:0000256" key="2">
    <source>
        <dbReference type="SAM" id="MobiDB-lite"/>
    </source>
</evidence>
<dbReference type="InterPro" id="IPR013783">
    <property type="entry name" value="Ig-like_fold"/>
</dbReference>
<dbReference type="Proteomes" id="UP000472274">
    <property type="component" value="Unplaced"/>
</dbReference>
<evidence type="ECO:0000256" key="1">
    <source>
        <dbReference type="ARBA" id="ARBA00005968"/>
    </source>
</evidence>
<comment type="similarity">
    <text evidence="1">Belongs to the transglutaminase superfamily. Transglutaminase family.</text>
</comment>
<dbReference type="Gene3D" id="2.60.40.10">
    <property type="entry name" value="Immunoglobulins"/>
    <property type="match status" value="1"/>
</dbReference>
<feature type="region of interest" description="Disordered" evidence="2">
    <location>
        <begin position="81"/>
        <end position="102"/>
    </location>
</feature>
<organism evidence="4 5">
    <name type="scientific">Terrapene triunguis</name>
    <name type="common">Three-toed box turtle</name>
    <dbReference type="NCBI Taxonomy" id="2587831"/>
    <lineage>
        <taxon>Eukaryota</taxon>
        <taxon>Metazoa</taxon>
        <taxon>Chordata</taxon>
        <taxon>Craniata</taxon>
        <taxon>Vertebrata</taxon>
        <taxon>Euteleostomi</taxon>
        <taxon>Archelosauria</taxon>
        <taxon>Testudinata</taxon>
        <taxon>Testudines</taxon>
        <taxon>Cryptodira</taxon>
        <taxon>Durocryptodira</taxon>
        <taxon>Testudinoidea</taxon>
        <taxon>Emydidae</taxon>
        <taxon>Terrapene</taxon>
    </lineage>
</organism>
<protein>
    <recommendedName>
        <fullName evidence="3">Transglutaminase N-terminal domain-containing protein</fullName>
    </recommendedName>
</protein>
<evidence type="ECO:0000313" key="5">
    <source>
        <dbReference type="Proteomes" id="UP000472274"/>
    </source>
</evidence>
<accession>A0A674J2T7</accession>
<dbReference type="SUPFAM" id="SSF81296">
    <property type="entry name" value="E set domains"/>
    <property type="match status" value="1"/>
</dbReference>
<evidence type="ECO:0000313" key="4">
    <source>
        <dbReference type="Ensembl" id="ENSTMTP00000016121.1"/>
    </source>
</evidence>
<reference evidence="4" key="1">
    <citation type="submission" date="2025-08" db="UniProtKB">
        <authorList>
            <consortium name="Ensembl"/>
        </authorList>
    </citation>
    <scope>IDENTIFICATION</scope>
</reference>
<dbReference type="InterPro" id="IPR014756">
    <property type="entry name" value="Ig_E-set"/>
</dbReference>
<sequence length="139" mass="15190">MLVVSGVDLMGQRSGANRRAHHTDEFEYDELIVRRGQPFDIRLRLRQPYNPELHRVCLELLVGESRAPGVPRHCPLLPPSSPRCPATPPAAPSTPQCPLPPCGSPQCPTVPPTAPWHHLLGGRTPHCWTSGPTPHSAPC</sequence>
<dbReference type="InterPro" id="IPR001102">
    <property type="entry name" value="Transglutaminase_N"/>
</dbReference>
<proteinExistence type="inferred from homology"/>
<keyword evidence="5" id="KW-1185">Reference proteome</keyword>
<name>A0A674J2T7_9SAUR</name>
<dbReference type="AlphaFoldDB" id="A0A674J2T7"/>
<reference evidence="4" key="2">
    <citation type="submission" date="2025-09" db="UniProtKB">
        <authorList>
            <consortium name="Ensembl"/>
        </authorList>
    </citation>
    <scope>IDENTIFICATION</scope>
</reference>
<feature type="domain" description="Transglutaminase N-terminal" evidence="3">
    <location>
        <begin position="15"/>
        <end position="66"/>
    </location>
</feature>
<evidence type="ECO:0000259" key="3">
    <source>
        <dbReference type="Pfam" id="PF00868"/>
    </source>
</evidence>